<dbReference type="AlphaFoldDB" id="A0A176WHI6"/>
<dbReference type="Proteomes" id="UP001162541">
    <property type="component" value="Chromosome 6"/>
</dbReference>
<dbReference type="EMBL" id="LVLJ01000898">
    <property type="protein sequence ID" value="OAE32073.1"/>
    <property type="molecule type" value="Genomic_DNA"/>
</dbReference>
<dbReference type="EMBL" id="AP019871">
    <property type="protein sequence ID" value="BBN15615.1"/>
    <property type="molecule type" value="Genomic_DNA"/>
</dbReference>
<evidence type="ECO:0000313" key="2">
    <source>
        <dbReference type="EMBL" id="BBN15615.1"/>
    </source>
</evidence>
<reference evidence="5" key="3">
    <citation type="journal article" date="2020" name="Curr. Biol.">
        <title>Chromatin organization in early land plants reveals an ancestral association between H3K27me3, transposons, and constitutive heterochromatin.</title>
        <authorList>
            <person name="Montgomery S.A."/>
            <person name="Tanizawa Y."/>
            <person name="Galik B."/>
            <person name="Wang N."/>
            <person name="Ito T."/>
            <person name="Mochizuki T."/>
            <person name="Akimcheva S."/>
            <person name="Bowman J.L."/>
            <person name="Cognat V."/>
            <person name="Marechal-Drouard L."/>
            <person name="Ekker H."/>
            <person name="Hong S.F."/>
            <person name="Kohchi T."/>
            <person name="Lin S.S."/>
            <person name="Liu L.D."/>
            <person name="Nakamura Y."/>
            <person name="Valeeva L.R."/>
            <person name="Shakirov E.V."/>
            <person name="Shippen D.E."/>
            <person name="Wei W.L."/>
            <person name="Yagura M."/>
            <person name="Yamaoka S."/>
            <person name="Yamato K.T."/>
            <person name="Liu C."/>
            <person name="Berger F."/>
        </authorList>
    </citation>
    <scope>NUCLEOTIDE SEQUENCE [LARGE SCALE GENOMIC DNA]</scope>
    <source>
        <strain evidence="5">Tak-1</strain>
    </source>
</reference>
<evidence type="ECO:0000313" key="4">
    <source>
        <dbReference type="Proteomes" id="UP000077202"/>
    </source>
</evidence>
<evidence type="ECO:0000313" key="5">
    <source>
        <dbReference type="Proteomes" id="UP001162541"/>
    </source>
</evidence>
<feature type="domain" description="Agenet" evidence="1">
    <location>
        <begin position="59"/>
        <end position="125"/>
    </location>
</feature>
<dbReference type="PANTHER" id="PTHR31917:SF147">
    <property type="entry name" value="AGENET DOMAIN-CONTAINING PROTEIN"/>
    <property type="match status" value="1"/>
</dbReference>
<name>A0A176WHI6_MARPO</name>
<evidence type="ECO:0000313" key="3">
    <source>
        <dbReference type="EMBL" id="OAE32073.1"/>
    </source>
</evidence>
<accession>A0A176WHI6</accession>
<dbReference type="Pfam" id="PF05641">
    <property type="entry name" value="Agenet"/>
    <property type="match status" value="1"/>
</dbReference>
<dbReference type="PANTHER" id="PTHR31917">
    <property type="entry name" value="AGENET DOMAIN-CONTAINING PROTEIN-RELATED"/>
    <property type="match status" value="1"/>
</dbReference>
<dbReference type="SMART" id="SM00743">
    <property type="entry name" value="Agenet"/>
    <property type="match status" value="2"/>
</dbReference>
<dbReference type="InterPro" id="IPR008395">
    <property type="entry name" value="Agenet-like_dom"/>
</dbReference>
<gene>
    <name evidence="3" type="ORF">AXG93_2278s1530</name>
    <name evidence="2" type="ORF">Mp_6g21030</name>
</gene>
<reference evidence="3 4" key="1">
    <citation type="submission" date="2016-03" db="EMBL/GenBank/DDBJ databases">
        <title>Mechanisms controlling the formation of the plant cell surface in tip-growing cells are functionally conserved among land plants.</title>
        <authorList>
            <person name="Honkanen S."/>
            <person name="Jones V.A."/>
            <person name="Morieri G."/>
            <person name="Champion C."/>
            <person name="Hetherington A.J."/>
            <person name="Kelly S."/>
            <person name="Saint-Marcoux D."/>
            <person name="Proust H."/>
            <person name="Prescott H."/>
            <person name="Dolan L."/>
        </authorList>
    </citation>
    <scope>NUCLEOTIDE SEQUENCE [LARGE SCALE GENOMIC DNA]</scope>
    <source>
        <strain evidence="4">cv. Tak-1 and cv. Tak-2</strain>
        <tissue evidence="3">Whole gametophyte</tissue>
    </source>
</reference>
<reference evidence="2" key="2">
    <citation type="journal article" date="2019" name="Curr. Biol.">
        <title>Chromatin organization in early land plants reveals an ancestral association between H3K27me3, transposons, and constitutive heterochromatin.</title>
        <authorList>
            <person name="Montgomery S.A."/>
            <person name="Tanizawa Y."/>
            <person name="Galik B."/>
            <person name="Wang N."/>
            <person name="Ito T."/>
            <person name="Mochizuki T."/>
            <person name="Akimcheva S."/>
            <person name="Bowman J."/>
            <person name="Cognat V."/>
            <person name="Drouard L."/>
            <person name="Ekker H."/>
            <person name="Houng S."/>
            <person name="Kohchi T."/>
            <person name="Lin S."/>
            <person name="Liu L.D."/>
            <person name="Nakamura Y."/>
            <person name="Valeeva L.R."/>
            <person name="Shakirov E.V."/>
            <person name="Shippen D.E."/>
            <person name="Wei W."/>
            <person name="Yagura M."/>
            <person name="Yamaoka S."/>
            <person name="Yamato K.T."/>
            <person name="Liu C."/>
            <person name="Berger F."/>
        </authorList>
    </citation>
    <scope>NUCLEOTIDE SEQUENCE [LARGE SCALE GENOMIC DNA]</scope>
    <source>
        <strain evidence="2">Tak-1</strain>
    </source>
</reference>
<dbReference type="Proteomes" id="UP000077202">
    <property type="component" value="Unassembled WGS sequence"/>
</dbReference>
<protein>
    <recommendedName>
        <fullName evidence="1">Agenet domain-containing protein</fullName>
    </recommendedName>
</protein>
<sequence>MSEEEMLNSSFGQGELRQHAEAHRAFPSLIEIKGGISSPPNALATYTSEWDMAKISVPRRFLEGEKVEVKQREKGLRGAWFEAVIVGVLPGKRIVEYDELLTDDGSRKLRETIGVSALFDGGSLSTTSMKSAARTAKQTIRPRPKPLEYPRPLSWLKGMWVDCWYEDAWWEGILVDDVTSTDAMEGSHLILTPSTEVEVDFPAECEILKIPIKDMRLTQDFQDGGDWSLREADLSGYRSSRLGKRKAQMD</sequence>
<evidence type="ECO:0000259" key="1">
    <source>
        <dbReference type="SMART" id="SM00743"/>
    </source>
</evidence>
<proteinExistence type="predicted"/>
<dbReference type="InterPro" id="IPR014002">
    <property type="entry name" value="Agenet_dom_plant"/>
</dbReference>
<keyword evidence="4" id="KW-1185">Reference proteome</keyword>
<feature type="domain" description="Agenet" evidence="1">
    <location>
        <begin position="153"/>
        <end position="223"/>
    </location>
</feature>
<dbReference type="CDD" id="cd20405">
    <property type="entry name" value="Tudor_Agenet_AtDUF_rpt1_3"/>
    <property type="match status" value="1"/>
</dbReference>
<organism evidence="3 4">
    <name type="scientific">Marchantia polymorpha subsp. ruderalis</name>
    <dbReference type="NCBI Taxonomy" id="1480154"/>
    <lineage>
        <taxon>Eukaryota</taxon>
        <taxon>Viridiplantae</taxon>
        <taxon>Streptophyta</taxon>
        <taxon>Embryophyta</taxon>
        <taxon>Marchantiophyta</taxon>
        <taxon>Marchantiopsida</taxon>
        <taxon>Marchantiidae</taxon>
        <taxon>Marchantiales</taxon>
        <taxon>Marchantiaceae</taxon>
        <taxon>Marchantia</taxon>
    </lineage>
</organism>